<keyword evidence="2" id="KW-0732">Signal</keyword>
<feature type="chain" id="PRO_5012937537" description="L domain-like protein" evidence="2">
    <location>
        <begin position="20"/>
        <end position="449"/>
    </location>
</feature>
<organism evidence="3 4">
    <name type="scientific">Rhizoclosmatium globosum</name>
    <dbReference type="NCBI Taxonomy" id="329046"/>
    <lineage>
        <taxon>Eukaryota</taxon>
        <taxon>Fungi</taxon>
        <taxon>Fungi incertae sedis</taxon>
        <taxon>Chytridiomycota</taxon>
        <taxon>Chytridiomycota incertae sedis</taxon>
        <taxon>Chytridiomycetes</taxon>
        <taxon>Chytridiales</taxon>
        <taxon>Chytriomycetaceae</taxon>
        <taxon>Rhizoclosmatium</taxon>
    </lineage>
</organism>
<gene>
    <name evidence="3" type="ORF">BCR33DRAFT_807244</name>
</gene>
<name>A0A1Y2ARA8_9FUNG</name>
<dbReference type="InterPro" id="IPR032675">
    <property type="entry name" value="LRR_dom_sf"/>
</dbReference>
<sequence>MNQSFVVLIFSTILSVASAAPFNSSLHNAMGQDLNPRAAPLFECQILHNAWPTKIVDNTESGCWNIPGITAYRGKIITIDLRGSPISGGFPKLPPQLATLKLGNTQISGPVTGLPRDLLTIELFINPMMSGTFPTLPNKLRSINFHQKSNICKISLEFAIVSQFHKSALSDTKVTGEVPKIPPTLSSLYLKGNLLTGLIPDNLSSAQSALYDGNCFSNALSYNLSLNPNCPNPTTTTSTTSTSSTTTSTEETTDTTSTTSSTSSSSTTETTETTTSTSSTTETTETTTSSSSTSETTATTTSTTSTTETTETTTSASSTTETTETTTSTSSTTETTETTTSTSSAIDTTNAASSRSISTTTDITVSSLPTSSIKTATAGSSNSVFTISEKILSTDSPMNSKSLPVASQGGGCVATFCHSQNPQSQETLIYCLVHQVTTEKTRHLTTEMG</sequence>
<evidence type="ECO:0000256" key="1">
    <source>
        <dbReference type="SAM" id="MobiDB-lite"/>
    </source>
</evidence>
<comment type="caution">
    <text evidence="3">The sequence shown here is derived from an EMBL/GenBank/DDBJ whole genome shotgun (WGS) entry which is preliminary data.</text>
</comment>
<dbReference type="STRING" id="329046.A0A1Y2ARA8"/>
<feature type="region of interest" description="Disordered" evidence="1">
    <location>
        <begin position="228"/>
        <end position="360"/>
    </location>
</feature>
<dbReference type="Proteomes" id="UP000193642">
    <property type="component" value="Unassembled WGS sequence"/>
</dbReference>
<evidence type="ECO:0008006" key="5">
    <source>
        <dbReference type="Google" id="ProtNLM"/>
    </source>
</evidence>
<dbReference type="SUPFAM" id="SSF52058">
    <property type="entry name" value="L domain-like"/>
    <property type="match status" value="1"/>
</dbReference>
<protein>
    <recommendedName>
        <fullName evidence="5">L domain-like protein</fullName>
    </recommendedName>
</protein>
<proteinExistence type="predicted"/>
<feature type="signal peptide" evidence="2">
    <location>
        <begin position="1"/>
        <end position="19"/>
    </location>
</feature>
<dbReference type="AlphaFoldDB" id="A0A1Y2ARA8"/>
<dbReference type="EMBL" id="MCGO01000137">
    <property type="protein sequence ID" value="ORY24850.1"/>
    <property type="molecule type" value="Genomic_DNA"/>
</dbReference>
<feature type="compositionally biased region" description="Low complexity" evidence="1">
    <location>
        <begin position="234"/>
        <end position="360"/>
    </location>
</feature>
<evidence type="ECO:0000256" key="2">
    <source>
        <dbReference type="SAM" id="SignalP"/>
    </source>
</evidence>
<reference evidence="3 4" key="1">
    <citation type="submission" date="2016-07" db="EMBL/GenBank/DDBJ databases">
        <title>Pervasive Adenine N6-methylation of Active Genes in Fungi.</title>
        <authorList>
            <consortium name="DOE Joint Genome Institute"/>
            <person name="Mondo S.J."/>
            <person name="Dannebaum R.O."/>
            <person name="Kuo R.C."/>
            <person name="Labutti K."/>
            <person name="Haridas S."/>
            <person name="Kuo A."/>
            <person name="Salamov A."/>
            <person name="Ahrendt S.R."/>
            <person name="Lipzen A."/>
            <person name="Sullivan W."/>
            <person name="Andreopoulos W.B."/>
            <person name="Clum A."/>
            <person name="Lindquist E."/>
            <person name="Daum C."/>
            <person name="Ramamoorthy G.K."/>
            <person name="Gryganskyi A."/>
            <person name="Culley D."/>
            <person name="Magnuson J.K."/>
            <person name="James T.Y."/>
            <person name="O'Malley M.A."/>
            <person name="Stajich J.E."/>
            <person name="Spatafora J.W."/>
            <person name="Visel A."/>
            <person name="Grigoriev I.V."/>
        </authorList>
    </citation>
    <scope>NUCLEOTIDE SEQUENCE [LARGE SCALE GENOMIC DNA]</scope>
    <source>
        <strain evidence="3 4">JEL800</strain>
    </source>
</reference>
<accession>A0A1Y2ARA8</accession>
<dbReference type="Gene3D" id="3.80.10.10">
    <property type="entry name" value="Ribonuclease Inhibitor"/>
    <property type="match status" value="1"/>
</dbReference>
<evidence type="ECO:0000313" key="4">
    <source>
        <dbReference type="Proteomes" id="UP000193642"/>
    </source>
</evidence>
<evidence type="ECO:0000313" key="3">
    <source>
        <dbReference type="EMBL" id="ORY24850.1"/>
    </source>
</evidence>
<keyword evidence="4" id="KW-1185">Reference proteome</keyword>